<evidence type="ECO:0000256" key="2">
    <source>
        <dbReference type="ARBA" id="ARBA00022649"/>
    </source>
</evidence>
<dbReference type="EMBL" id="LUTY01000259">
    <property type="protein sequence ID" value="OAD23611.1"/>
    <property type="molecule type" value="Genomic_DNA"/>
</dbReference>
<evidence type="ECO:0000256" key="3">
    <source>
        <dbReference type="ARBA" id="ARBA00022722"/>
    </source>
</evidence>
<dbReference type="GO" id="GO:0004519">
    <property type="term" value="F:endonuclease activity"/>
    <property type="evidence" value="ECO:0007669"/>
    <property type="project" value="UniProtKB-KW"/>
</dbReference>
<reference evidence="7 8" key="1">
    <citation type="submission" date="2016-05" db="EMBL/GenBank/DDBJ databases">
        <title>Single-cell genome of chain-forming Candidatus Thiomargarita nelsonii and comparison to other large sulfur-oxidizing bacteria.</title>
        <authorList>
            <person name="Winkel M."/>
            <person name="Salman V."/>
            <person name="Woyke T."/>
            <person name="Schulz-Vogt H."/>
            <person name="Richter M."/>
            <person name="Flood B."/>
            <person name="Bailey J."/>
            <person name="Amann R."/>
            <person name="Mussmann M."/>
        </authorList>
    </citation>
    <scope>NUCLEOTIDE SEQUENCE [LARGE SCALE GENOMIC DNA]</scope>
    <source>
        <strain evidence="7 8">THI036</strain>
    </source>
</reference>
<evidence type="ECO:0000313" key="8">
    <source>
        <dbReference type="Proteomes" id="UP000076962"/>
    </source>
</evidence>
<name>A0A176S678_9GAMM</name>
<dbReference type="GO" id="GO:0006401">
    <property type="term" value="P:RNA catabolic process"/>
    <property type="evidence" value="ECO:0007669"/>
    <property type="project" value="InterPro"/>
</dbReference>
<keyword evidence="5 7" id="KW-0378">Hydrolase</keyword>
<dbReference type="AlphaFoldDB" id="A0A176S678"/>
<proteinExistence type="inferred from homology"/>
<gene>
    <name evidence="7" type="ORF">THIOM_000550</name>
</gene>
<dbReference type="GO" id="GO:0045892">
    <property type="term" value="P:negative regulation of DNA-templated transcription"/>
    <property type="evidence" value="ECO:0007669"/>
    <property type="project" value="TreeGrafter"/>
</dbReference>
<keyword evidence="4" id="KW-0255">Endonuclease</keyword>
<protein>
    <recommendedName>
        <fullName evidence="6">Putative mRNA interferase YoeB</fullName>
    </recommendedName>
</protein>
<dbReference type="PATRIC" id="fig|1003181.4.peg.805"/>
<dbReference type="GO" id="GO:0016787">
    <property type="term" value="F:hydrolase activity"/>
    <property type="evidence" value="ECO:0007669"/>
    <property type="project" value="UniProtKB-KW"/>
</dbReference>
<dbReference type="InterPro" id="IPR009614">
    <property type="entry name" value="YoeB_toxin"/>
</dbReference>
<organism evidence="7 8">
    <name type="scientific">Candidatus Thiomargarita nelsonii</name>
    <dbReference type="NCBI Taxonomy" id="1003181"/>
    <lineage>
        <taxon>Bacteria</taxon>
        <taxon>Pseudomonadati</taxon>
        <taxon>Pseudomonadota</taxon>
        <taxon>Gammaproteobacteria</taxon>
        <taxon>Thiotrichales</taxon>
        <taxon>Thiotrichaceae</taxon>
        <taxon>Thiomargarita</taxon>
    </lineage>
</organism>
<evidence type="ECO:0000256" key="1">
    <source>
        <dbReference type="ARBA" id="ARBA00008172"/>
    </source>
</evidence>
<evidence type="ECO:0000256" key="6">
    <source>
        <dbReference type="ARBA" id="ARBA00030388"/>
    </source>
</evidence>
<sequence length="85" mass="9819">CWNRFCATPKMGIGKPEQLKHKLTGLWSRRIDKANRLVYNFDDEYAYLCQARYHYSEIPEQSSIDEAVEIDLGNNGFSDNGKSKS</sequence>
<keyword evidence="2" id="KW-1277">Toxin-antitoxin system</keyword>
<keyword evidence="8" id="KW-1185">Reference proteome</keyword>
<dbReference type="Proteomes" id="UP000076962">
    <property type="component" value="Unassembled WGS sequence"/>
</dbReference>
<dbReference type="SUPFAM" id="SSF143011">
    <property type="entry name" value="RelE-like"/>
    <property type="match status" value="1"/>
</dbReference>
<dbReference type="PANTHER" id="PTHR38039:SF1">
    <property type="entry name" value="TOXIN YOEB"/>
    <property type="match status" value="1"/>
</dbReference>
<evidence type="ECO:0000313" key="7">
    <source>
        <dbReference type="EMBL" id="OAD23611.1"/>
    </source>
</evidence>
<dbReference type="Pfam" id="PF06769">
    <property type="entry name" value="YoeB_toxin"/>
    <property type="match status" value="1"/>
</dbReference>
<feature type="non-terminal residue" evidence="7">
    <location>
        <position position="1"/>
    </location>
</feature>
<evidence type="ECO:0000256" key="5">
    <source>
        <dbReference type="ARBA" id="ARBA00022801"/>
    </source>
</evidence>
<dbReference type="Gene3D" id="3.30.2310.20">
    <property type="entry name" value="RelE-like"/>
    <property type="match status" value="1"/>
</dbReference>
<keyword evidence="3" id="KW-0540">Nuclease</keyword>
<dbReference type="PANTHER" id="PTHR38039">
    <property type="entry name" value="TOXIN YOEB"/>
    <property type="match status" value="1"/>
</dbReference>
<dbReference type="NCBIfam" id="TIGR02116">
    <property type="entry name" value="toxin_Txe_YoeB"/>
    <property type="match status" value="1"/>
</dbReference>
<comment type="similarity">
    <text evidence="1">Belongs to the YoeB family.</text>
</comment>
<evidence type="ECO:0000256" key="4">
    <source>
        <dbReference type="ARBA" id="ARBA00022759"/>
    </source>
</evidence>
<accession>A0A176S678</accession>
<dbReference type="InterPro" id="IPR035093">
    <property type="entry name" value="RelE/ParE_toxin_dom_sf"/>
</dbReference>
<comment type="caution">
    <text evidence="7">The sequence shown here is derived from an EMBL/GenBank/DDBJ whole genome shotgun (WGS) entry which is preliminary data.</text>
</comment>